<reference evidence="2" key="1">
    <citation type="submission" date="2020-06" db="EMBL/GenBank/DDBJ databases">
        <title>Draft genome sequences of strains closely related to Aspergillus parafelis and Aspergillus hiratsukae.</title>
        <authorList>
            <person name="Dos Santos R.A.C."/>
            <person name="Rivero-Menendez O."/>
            <person name="Steenwyk J.L."/>
            <person name="Mead M.E."/>
            <person name="Goldman G.H."/>
            <person name="Alastruey-Izquierdo A."/>
            <person name="Rokas A."/>
        </authorList>
    </citation>
    <scope>NUCLEOTIDE SEQUENCE</scope>
    <source>
        <strain evidence="1">CNM-CM5623</strain>
        <strain evidence="2">CNM-CM7691</strain>
    </source>
</reference>
<dbReference type="Proteomes" id="UP000654922">
    <property type="component" value="Unassembled WGS sequence"/>
</dbReference>
<gene>
    <name evidence="1" type="ORF">CNMCM5623_002507</name>
    <name evidence="2" type="ORF">CNMCM7691_000571</name>
</gene>
<comment type="caution">
    <text evidence="2">The sequence shown here is derived from an EMBL/GenBank/DDBJ whole genome shotgun (WGS) entry which is preliminary data.</text>
</comment>
<protein>
    <submittedName>
        <fullName evidence="2">Uncharacterized protein</fullName>
    </submittedName>
</protein>
<name>A0A8H6QYT7_9EURO</name>
<evidence type="ECO:0000313" key="1">
    <source>
        <dbReference type="EMBL" id="KAF7169991.1"/>
    </source>
</evidence>
<accession>A0A8H6QYT7</accession>
<evidence type="ECO:0000313" key="3">
    <source>
        <dbReference type="Proteomes" id="UP000641853"/>
    </source>
</evidence>
<proteinExistence type="predicted"/>
<organism evidence="2 3">
    <name type="scientific">Aspergillus felis</name>
    <dbReference type="NCBI Taxonomy" id="1287682"/>
    <lineage>
        <taxon>Eukaryota</taxon>
        <taxon>Fungi</taxon>
        <taxon>Dikarya</taxon>
        <taxon>Ascomycota</taxon>
        <taxon>Pezizomycotina</taxon>
        <taxon>Eurotiomycetes</taxon>
        <taxon>Eurotiomycetidae</taxon>
        <taxon>Eurotiales</taxon>
        <taxon>Aspergillaceae</taxon>
        <taxon>Aspergillus</taxon>
        <taxon>Aspergillus subgen. Fumigati</taxon>
    </lineage>
</organism>
<dbReference type="EMBL" id="JACBAG010001815">
    <property type="protein sequence ID" value="KAF7181353.1"/>
    <property type="molecule type" value="Genomic_DNA"/>
</dbReference>
<dbReference type="OrthoDB" id="3207336at2759"/>
<dbReference type="Proteomes" id="UP000641853">
    <property type="component" value="Unassembled WGS sequence"/>
</dbReference>
<keyword evidence="3" id="KW-1185">Reference proteome</keyword>
<evidence type="ECO:0000313" key="2">
    <source>
        <dbReference type="EMBL" id="KAF7181353.1"/>
    </source>
</evidence>
<sequence>MASIEATYGWEPTTFSAVYHGKFSYAQYAKGENIWAVFPAGLRTGAPFYVLATFTKNAQGIENGPYQGLKPKLIVNHQARTFSAKIEPGSSVDQYYWFEDSWSNDGLTLELQMYNKPGDKLDKYTLQLQGTA</sequence>
<dbReference type="AlphaFoldDB" id="A0A8H6QYT7"/>
<dbReference type="EMBL" id="JACBAE010001227">
    <property type="protein sequence ID" value="KAF7169991.1"/>
    <property type="molecule type" value="Genomic_DNA"/>
</dbReference>